<gene>
    <name evidence="1" type="ORF">GCM10023116_43710</name>
</gene>
<sequence>MAENLNYWPPALPNPEISYSQETAIGRVESDGDIAPTEKIISQSYRHTASLSWRFTERQYHVFRAWYHHRLHDGADWFDIDWLQHGRCQFTGNYSTTINQGKYAVSASAEIDYAVS</sequence>
<accession>A0ABP8V8F7</accession>
<keyword evidence="2" id="KW-1185">Reference proteome</keyword>
<evidence type="ECO:0000313" key="2">
    <source>
        <dbReference type="Proteomes" id="UP001500604"/>
    </source>
</evidence>
<name>A0ABP8V8F7_9GAMM</name>
<proteinExistence type="predicted"/>
<comment type="caution">
    <text evidence="1">The sequence shown here is derived from an EMBL/GenBank/DDBJ whole genome shotgun (WGS) entry which is preliminary data.</text>
</comment>
<organism evidence="1 2">
    <name type="scientific">Kistimonas scapharcae</name>
    <dbReference type="NCBI Taxonomy" id="1036133"/>
    <lineage>
        <taxon>Bacteria</taxon>
        <taxon>Pseudomonadati</taxon>
        <taxon>Pseudomonadota</taxon>
        <taxon>Gammaproteobacteria</taxon>
        <taxon>Oceanospirillales</taxon>
        <taxon>Endozoicomonadaceae</taxon>
        <taxon>Kistimonas</taxon>
    </lineage>
</organism>
<dbReference type="EMBL" id="BAABFL010000468">
    <property type="protein sequence ID" value="GAA4652087.1"/>
    <property type="molecule type" value="Genomic_DNA"/>
</dbReference>
<protein>
    <submittedName>
        <fullName evidence="1">Uncharacterized protein</fullName>
    </submittedName>
</protein>
<evidence type="ECO:0000313" key="1">
    <source>
        <dbReference type="EMBL" id="GAA4652087.1"/>
    </source>
</evidence>
<reference evidence="2" key="1">
    <citation type="journal article" date="2019" name="Int. J. Syst. Evol. Microbiol.">
        <title>The Global Catalogue of Microorganisms (GCM) 10K type strain sequencing project: providing services to taxonomists for standard genome sequencing and annotation.</title>
        <authorList>
            <consortium name="The Broad Institute Genomics Platform"/>
            <consortium name="The Broad Institute Genome Sequencing Center for Infectious Disease"/>
            <person name="Wu L."/>
            <person name="Ma J."/>
        </authorList>
    </citation>
    <scope>NUCLEOTIDE SEQUENCE [LARGE SCALE GENOMIC DNA]</scope>
    <source>
        <strain evidence="2">JCM 17805</strain>
    </source>
</reference>
<dbReference type="Proteomes" id="UP001500604">
    <property type="component" value="Unassembled WGS sequence"/>
</dbReference>
<dbReference type="RefSeq" id="WP_345198584.1">
    <property type="nucleotide sequence ID" value="NZ_BAABFL010000468.1"/>
</dbReference>